<organism evidence="5 6">
    <name type="scientific">Tolypocladium ophioglossoides (strain CBS 100239)</name>
    <name type="common">Snaketongue truffleclub</name>
    <name type="synonym">Elaphocordyceps ophioglossoides</name>
    <dbReference type="NCBI Taxonomy" id="1163406"/>
    <lineage>
        <taxon>Eukaryota</taxon>
        <taxon>Fungi</taxon>
        <taxon>Dikarya</taxon>
        <taxon>Ascomycota</taxon>
        <taxon>Pezizomycotina</taxon>
        <taxon>Sordariomycetes</taxon>
        <taxon>Hypocreomycetidae</taxon>
        <taxon>Hypocreales</taxon>
        <taxon>Ophiocordycipitaceae</taxon>
        <taxon>Tolypocladium</taxon>
    </lineage>
</organism>
<dbReference type="AlphaFoldDB" id="A0A0L0MVL3"/>
<proteinExistence type="predicted"/>
<protein>
    <recommendedName>
        <fullName evidence="4">Ferric reductase NAD binding domain-containing protein</fullName>
    </recommendedName>
</protein>
<keyword evidence="3" id="KW-0472">Membrane</keyword>
<dbReference type="Proteomes" id="UP000036947">
    <property type="component" value="Unassembled WGS sequence"/>
</dbReference>
<gene>
    <name evidence="5" type="ORF">TOPH_09286</name>
</gene>
<sequence length="192" mass="21901">MFNGPYGTSVPVGEYEVVLMIASGFGIAAQLPYLKRLLHGYNSRRVRTRRIHLVWELKTLDLPVAIERLLNNALDDDTLDDGYVRTHASWMDPLLTTDKILQISVYAEHAKRDDKISPRANVIKGLPDWDTIVREEATGKYIKRVQEEAKAREDMVVTVSATSAIRADLRDIVQRHIANKVEMVELDYQPDE</sequence>
<keyword evidence="3" id="KW-1133">Transmembrane helix</keyword>
<dbReference type="InterPro" id="IPR051410">
    <property type="entry name" value="Ferric/Cupric_Reductase"/>
</dbReference>
<evidence type="ECO:0000256" key="3">
    <source>
        <dbReference type="SAM" id="Phobius"/>
    </source>
</evidence>
<evidence type="ECO:0000256" key="2">
    <source>
        <dbReference type="ARBA" id="ARBA00023002"/>
    </source>
</evidence>
<dbReference type="GO" id="GO:0000293">
    <property type="term" value="F:ferric-chelate reductase activity"/>
    <property type="evidence" value="ECO:0007669"/>
    <property type="project" value="TreeGrafter"/>
</dbReference>
<keyword evidence="1" id="KW-0813">Transport</keyword>
<dbReference type="GO" id="GO:0006826">
    <property type="term" value="P:iron ion transport"/>
    <property type="evidence" value="ECO:0007669"/>
    <property type="project" value="TreeGrafter"/>
</dbReference>
<dbReference type="EMBL" id="LFRF01000126">
    <property type="protein sequence ID" value="KND85816.1"/>
    <property type="molecule type" value="Genomic_DNA"/>
</dbReference>
<dbReference type="GO" id="GO:0015677">
    <property type="term" value="P:copper ion import"/>
    <property type="evidence" value="ECO:0007669"/>
    <property type="project" value="TreeGrafter"/>
</dbReference>
<evidence type="ECO:0000259" key="4">
    <source>
        <dbReference type="Pfam" id="PF08030"/>
    </source>
</evidence>
<accession>A0A0L0MVL3</accession>
<keyword evidence="3" id="KW-0812">Transmembrane</keyword>
<evidence type="ECO:0000256" key="1">
    <source>
        <dbReference type="ARBA" id="ARBA00022448"/>
    </source>
</evidence>
<dbReference type="PANTHER" id="PTHR32361">
    <property type="entry name" value="FERRIC/CUPRIC REDUCTASE TRANSMEMBRANE COMPONENT"/>
    <property type="match status" value="1"/>
</dbReference>
<dbReference type="InterPro" id="IPR013121">
    <property type="entry name" value="Fe_red_NAD-bd_6"/>
</dbReference>
<name>A0A0L0MVL3_TOLOC</name>
<keyword evidence="6" id="KW-1185">Reference proteome</keyword>
<dbReference type="PANTHER" id="PTHR32361:SF26">
    <property type="entry name" value="FAD-BINDING 8 DOMAIN-CONTAINING PROTEIN-RELATED"/>
    <property type="match status" value="1"/>
</dbReference>
<feature type="domain" description="Ferric reductase NAD binding" evidence="4">
    <location>
        <begin position="15"/>
        <end position="139"/>
    </location>
</feature>
<dbReference type="OrthoDB" id="4494341at2759"/>
<dbReference type="Pfam" id="PF08030">
    <property type="entry name" value="NAD_binding_6"/>
    <property type="match status" value="1"/>
</dbReference>
<dbReference type="Gene3D" id="3.40.50.80">
    <property type="entry name" value="Nucleotide-binding domain of ferredoxin-NADP reductase (FNR) module"/>
    <property type="match status" value="1"/>
</dbReference>
<dbReference type="GO" id="GO:0006879">
    <property type="term" value="P:intracellular iron ion homeostasis"/>
    <property type="evidence" value="ECO:0007669"/>
    <property type="project" value="TreeGrafter"/>
</dbReference>
<dbReference type="SUPFAM" id="SSF52343">
    <property type="entry name" value="Ferredoxin reductase-like, C-terminal NADP-linked domain"/>
    <property type="match status" value="1"/>
</dbReference>
<comment type="caution">
    <text evidence="5">The sequence shown here is derived from an EMBL/GenBank/DDBJ whole genome shotgun (WGS) entry which is preliminary data.</text>
</comment>
<keyword evidence="2" id="KW-0560">Oxidoreductase</keyword>
<evidence type="ECO:0000313" key="6">
    <source>
        <dbReference type="Proteomes" id="UP000036947"/>
    </source>
</evidence>
<feature type="transmembrane region" description="Helical" evidence="3">
    <location>
        <begin position="15"/>
        <end position="34"/>
    </location>
</feature>
<dbReference type="STRING" id="1163406.A0A0L0MVL3"/>
<dbReference type="InterPro" id="IPR039261">
    <property type="entry name" value="FNR_nucleotide-bd"/>
</dbReference>
<reference evidence="5 6" key="1">
    <citation type="journal article" date="2015" name="BMC Genomics">
        <title>The genome of the truffle-parasite Tolypocladium ophioglossoides and the evolution of antifungal peptaibiotics.</title>
        <authorList>
            <person name="Quandt C.A."/>
            <person name="Bushley K.E."/>
            <person name="Spatafora J.W."/>
        </authorList>
    </citation>
    <scope>NUCLEOTIDE SEQUENCE [LARGE SCALE GENOMIC DNA]</scope>
    <source>
        <strain evidence="5 6">CBS 100239</strain>
    </source>
</reference>
<dbReference type="CDD" id="cd06186">
    <property type="entry name" value="NOX_Duox_like_FAD_NADP"/>
    <property type="match status" value="1"/>
</dbReference>
<dbReference type="GO" id="GO:0005886">
    <property type="term" value="C:plasma membrane"/>
    <property type="evidence" value="ECO:0007669"/>
    <property type="project" value="TreeGrafter"/>
</dbReference>
<evidence type="ECO:0000313" key="5">
    <source>
        <dbReference type="EMBL" id="KND85816.1"/>
    </source>
</evidence>